<feature type="compositionally biased region" description="Gly residues" evidence="1">
    <location>
        <begin position="71"/>
        <end position="87"/>
    </location>
</feature>
<accession>A0A6J4HNS3</accession>
<feature type="non-terminal residue" evidence="2">
    <location>
        <position position="415"/>
    </location>
</feature>
<evidence type="ECO:0000256" key="1">
    <source>
        <dbReference type="SAM" id="MobiDB-lite"/>
    </source>
</evidence>
<proteinExistence type="predicted"/>
<organism evidence="2">
    <name type="scientific">uncultured Acetobacteraceae bacterium</name>
    <dbReference type="NCBI Taxonomy" id="169975"/>
    <lineage>
        <taxon>Bacteria</taxon>
        <taxon>Pseudomonadati</taxon>
        <taxon>Pseudomonadota</taxon>
        <taxon>Alphaproteobacteria</taxon>
        <taxon>Acetobacterales</taxon>
        <taxon>Acetobacteraceae</taxon>
        <taxon>environmental samples</taxon>
    </lineage>
</organism>
<gene>
    <name evidence="2" type="ORF">AVDCRST_MAG04-952</name>
</gene>
<feature type="region of interest" description="Disordered" evidence="1">
    <location>
        <begin position="131"/>
        <end position="154"/>
    </location>
</feature>
<feature type="compositionally biased region" description="Basic residues" evidence="1">
    <location>
        <begin position="212"/>
        <end position="222"/>
    </location>
</feature>
<feature type="region of interest" description="Disordered" evidence="1">
    <location>
        <begin position="245"/>
        <end position="264"/>
    </location>
</feature>
<feature type="region of interest" description="Disordered" evidence="1">
    <location>
        <begin position="1"/>
        <end position="39"/>
    </location>
</feature>
<feature type="region of interest" description="Disordered" evidence="1">
    <location>
        <begin position="68"/>
        <end position="90"/>
    </location>
</feature>
<name>A0A6J4HNS3_9PROT</name>
<dbReference type="AlphaFoldDB" id="A0A6J4HNS3"/>
<sequence>EPPGAVAAAAGVRTRARQRPAALHGAFRPAPSGIGPRRGVHRRVPAAERVAAARGAAGLRRAVRRADRGAGRGAAAGAAGGLPGRLGAGRRPRRAAIPAVAAGRGPRLAGCLGGHGVLRGGDLLAGVPRHRGGAGPGRAARARDRGAAGGGLGRFRGVPPARRVVAGHLRAGLRLRRGGLLRGAVHPAARAARRGSGRAGADGAGVGAERGPRRHPGLRRRRLDLRRPRHRLADGDVLRLGRAVRGAGRDRRARRRGGRGERPAVRALHRPRRARADAALGGRGAGRGYHAAGDGGLGAVRGGGDPRHRRGDRGAVRPGADERAVRPGAALGLGLPLPVGGRDGLGRGGRPGVRGGGGDGLGHGRRLFGGAARGAGRGRRVRLRAGGRGRAGAGRRWRAGRDWSGPWGAGAGRRV</sequence>
<evidence type="ECO:0000313" key="2">
    <source>
        <dbReference type="EMBL" id="CAA9227561.1"/>
    </source>
</evidence>
<protein>
    <submittedName>
        <fullName evidence="2">Uncharacterized protein</fullName>
    </submittedName>
</protein>
<feature type="region of interest" description="Disordered" evidence="1">
    <location>
        <begin position="342"/>
        <end position="373"/>
    </location>
</feature>
<feature type="compositionally biased region" description="Gly residues" evidence="1">
    <location>
        <begin position="342"/>
        <end position="361"/>
    </location>
</feature>
<feature type="non-terminal residue" evidence="2">
    <location>
        <position position="1"/>
    </location>
</feature>
<dbReference type="EMBL" id="CADCTL010000072">
    <property type="protein sequence ID" value="CAA9227561.1"/>
    <property type="molecule type" value="Genomic_DNA"/>
</dbReference>
<feature type="compositionally biased region" description="Low complexity" evidence="1">
    <location>
        <begin position="1"/>
        <end position="13"/>
    </location>
</feature>
<feature type="compositionally biased region" description="Gly residues" evidence="1">
    <location>
        <begin position="281"/>
        <end position="303"/>
    </location>
</feature>
<feature type="compositionally biased region" description="Basic and acidic residues" evidence="1">
    <location>
        <begin position="312"/>
        <end position="321"/>
    </location>
</feature>
<feature type="region of interest" description="Disordered" evidence="1">
    <location>
        <begin position="280"/>
        <end position="321"/>
    </location>
</feature>
<reference evidence="2" key="1">
    <citation type="submission" date="2020-02" db="EMBL/GenBank/DDBJ databases">
        <authorList>
            <person name="Meier V. D."/>
        </authorList>
    </citation>
    <scope>NUCLEOTIDE SEQUENCE</scope>
    <source>
        <strain evidence="2">AVDCRST_MAG04</strain>
    </source>
</reference>
<feature type="region of interest" description="Disordered" evidence="1">
    <location>
        <begin position="189"/>
        <end position="222"/>
    </location>
</feature>
<feature type="compositionally biased region" description="Gly residues" evidence="1">
    <location>
        <begin position="197"/>
        <end position="208"/>
    </location>
</feature>